<comment type="caution">
    <text evidence="1">The sequence shown here is derived from an EMBL/GenBank/DDBJ whole genome shotgun (WGS) entry which is preliminary data.</text>
</comment>
<reference evidence="1 2" key="1">
    <citation type="submission" date="2015-12" db="EMBL/GenBank/DDBJ databases">
        <title>Genome sequence of Tistrella mobilis MCCC 1A02139.</title>
        <authorList>
            <person name="Lu L."/>
            <person name="Lai Q."/>
            <person name="Shao Z."/>
            <person name="Qian P."/>
        </authorList>
    </citation>
    <scope>NUCLEOTIDE SEQUENCE [LARGE SCALE GENOMIC DNA]</scope>
    <source>
        <strain evidence="1 2">MCCC 1A02139</strain>
    </source>
</reference>
<dbReference type="AlphaFoldDB" id="A0A161Q4U9"/>
<evidence type="ECO:0000313" key="1">
    <source>
        <dbReference type="EMBL" id="KYO53484.1"/>
    </source>
</evidence>
<organism evidence="1 2">
    <name type="scientific">Tistrella mobilis</name>
    <dbReference type="NCBI Taxonomy" id="171437"/>
    <lineage>
        <taxon>Bacteria</taxon>
        <taxon>Pseudomonadati</taxon>
        <taxon>Pseudomonadota</taxon>
        <taxon>Alphaproteobacteria</taxon>
        <taxon>Geminicoccales</taxon>
        <taxon>Geminicoccaceae</taxon>
        <taxon>Tistrella</taxon>
    </lineage>
</organism>
<proteinExistence type="predicted"/>
<protein>
    <submittedName>
        <fullName evidence="1">Uncharacterized protein</fullName>
    </submittedName>
</protein>
<name>A0A161Q4U9_9PROT</name>
<gene>
    <name evidence="1" type="ORF">AUP44_03825</name>
</gene>
<dbReference type="EMBL" id="LPZR01000113">
    <property type="protein sequence ID" value="KYO53484.1"/>
    <property type="molecule type" value="Genomic_DNA"/>
</dbReference>
<evidence type="ECO:0000313" key="2">
    <source>
        <dbReference type="Proteomes" id="UP000075787"/>
    </source>
</evidence>
<accession>A0A161Q4U9</accession>
<sequence length="95" mass="11295">MQRAAAVFDFKIDPGQGRSQYRPLFGFEIELDTPSRRRSHEADGQTVVIHGRRWLRLPQSPQRRIALQFICRKEAVFVRQKLPRRRKHRPYGGIR</sequence>
<dbReference type="Proteomes" id="UP000075787">
    <property type="component" value="Unassembled WGS sequence"/>
</dbReference>